<evidence type="ECO:0000313" key="5">
    <source>
        <dbReference type="EMBL" id="MBB5690807.1"/>
    </source>
</evidence>
<evidence type="ECO:0000256" key="2">
    <source>
        <dbReference type="ARBA" id="ARBA00023125"/>
    </source>
</evidence>
<dbReference type="Pfam" id="PF13404">
    <property type="entry name" value="HTH_AsnC-type"/>
    <property type="match status" value="1"/>
</dbReference>
<dbReference type="PANTHER" id="PTHR30154:SF53">
    <property type="entry name" value="HTH-TYPE TRANSCRIPTIONAL REGULATOR LRPC"/>
    <property type="match status" value="1"/>
</dbReference>
<dbReference type="RefSeq" id="WP_184486088.1">
    <property type="nucleotide sequence ID" value="NZ_JAAEDJ010000028.1"/>
</dbReference>
<dbReference type="PROSITE" id="PS50956">
    <property type="entry name" value="HTH_ASNC_2"/>
    <property type="match status" value="1"/>
</dbReference>
<reference evidence="5 6" key="1">
    <citation type="submission" date="2020-08" db="EMBL/GenBank/DDBJ databases">
        <title>Genomic Encyclopedia of Type Strains, Phase IV (KMG-IV): sequencing the most valuable type-strain genomes for metagenomic binning, comparative biology and taxonomic classification.</title>
        <authorList>
            <person name="Goeker M."/>
        </authorList>
    </citation>
    <scope>NUCLEOTIDE SEQUENCE [LARGE SCALE GENOMIC DNA]</scope>
    <source>
        <strain evidence="5 6">DSM 25895</strain>
    </source>
</reference>
<evidence type="ECO:0000259" key="4">
    <source>
        <dbReference type="PROSITE" id="PS50956"/>
    </source>
</evidence>
<comment type="caution">
    <text evidence="5">The sequence shown here is derived from an EMBL/GenBank/DDBJ whole genome shotgun (WGS) entry which is preliminary data.</text>
</comment>
<dbReference type="Gene3D" id="1.10.10.10">
    <property type="entry name" value="Winged helix-like DNA-binding domain superfamily/Winged helix DNA-binding domain"/>
    <property type="match status" value="1"/>
</dbReference>
<keyword evidence="3" id="KW-0804">Transcription</keyword>
<dbReference type="InterPro" id="IPR019888">
    <property type="entry name" value="Tscrpt_reg_AsnC-like"/>
</dbReference>
<dbReference type="GO" id="GO:0043565">
    <property type="term" value="F:sequence-specific DNA binding"/>
    <property type="evidence" value="ECO:0007669"/>
    <property type="project" value="InterPro"/>
</dbReference>
<dbReference type="GO" id="GO:0005829">
    <property type="term" value="C:cytosol"/>
    <property type="evidence" value="ECO:0007669"/>
    <property type="project" value="TreeGrafter"/>
</dbReference>
<protein>
    <submittedName>
        <fullName evidence="5">Lrp/AsnC family leucine-responsive transcriptional regulator</fullName>
    </submittedName>
</protein>
<keyword evidence="1" id="KW-0805">Transcription regulation</keyword>
<accession>A0A840Y361</accession>
<keyword evidence="6" id="KW-1185">Reference proteome</keyword>
<dbReference type="InterPro" id="IPR011008">
    <property type="entry name" value="Dimeric_a/b-barrel"/>
</dbReference>
<dbReference type="PRINTS" id="PR00033">
    <property type="entry name" value="HTHASNC"/>
</dbReference>
<dbReference type="InterPro" id="IPR019887">
    <property type="entry name" value="Tscrpt_reg_AsnC/Lrp_C"/>
</dbReference>
<dbReference type="InterPro" id="IPR036388">
    <property type="entry name" value="WH-like_DNA-bd_sf"/>
</dbReference>
<feature type="domain" description="HTH asnC-type" evidence="4">
    <location>
        <begin position="1"/>
        <end position="62"/>
    </location>
</feature>
<organism evidence="5 6">
    <name type="scientific">Neoroseomonas alkaliterrae</name>
    <dbReference type="NCBI Taxonomy" id="1452450"/>
    <lineage>
        <taxon>Bacteria</taxon>
        <taxon>Pseudomonadati</taxon>
        <taxon>Pseudomonadota</taxon>
        <taxon>Alphaproteobacteria</taxon>
        <taxon>Acetobacterales</taxon>
        <taxon>Acetobacteraceae</taxon>
        <taxon>Neoroseomonas</taxon>
    </lineage>
</organism>
<dbReference type="Proteomes" id="UP000562254">
    <property type="component" value="Unassembled WGS sequence"/>
</dbReference>
<dbReference type="AlphaFoldDB" id="A0A840Y361"/>
<dbReference type="Gene3D" id="3.30.70.920">
    <property type="match status" value="1"/>
</dbReference>
<proteinExistence type="predicted"/>
<dbReference type="InterPro" id="IPR036390">
    <property type="entry name" value="WH_DNA-bd_sf"/>
</dbReference>
<dbReference type="EMBL" id="JACIJE010000008">
    <property type="protein sequence ID" value="MBB5690807.1"/>
    <property type="molecule type" value="Genomic_DNA"/>
</dbReference>
<name>A0A840Y361_9PROT</name>
<dbReference type="Pfam" id="PF01037">
    <property type="entry name" value="AsnC_trans_reg"/>
    <property type="match status" value="1"/>
</dbReference>
<dbReference type="SUPFAM" id="SSF54909">
    <property type="entry name" value="Dimeric alpha+beta barrel"/>
    <property type="match status" value="1"/>
</dbReference>
<gene>
    <name evidence="5" type="ORF">FHS88_002947</name>
</gene>
<dbReference type="GO" id="GO:0043200">
    <property type="term" value="P:response to amino acid"/>
    <property type="evidence" value="ECO:0007669"/>
    <property type="project" value="TreeGrafter"/>
</dbReference>
<dbReference type="SUPFAM" id="SSF46785">
    <property type="entry name" value="Winged helix' DNA-binding domain"/>
    <property type="match status" value="1"/>
</dbReference>
<evidence type="ECO:0000313" key="6">
    <source>
        <dbReference type="Proteomes" id="UP000562254"/>
    </source>
</evidence>
<evidence type="ECO:0000256" key="3">
    <source>
        <dbReference type="ARBA" id="ARBA00023163"/>
    </source>
</evidence>
<dbReference type="SMART" id="SM00344">
    <property type="entry name" value="HTH_ASNC"/>
    <property type="match status" value="1"/>
</dbReference>
<dbReference type="PANTHER" id="PTHR30154">
    <property type="entry name" value="LEUCINE-RESPONSIVE REGULATORY PROTEIN"/>
    <property type="match status" value="1"/>
</dbReference>
<evidence type="ECO:0000256" key="1">
    <source>
        <dbReference type="ARBA" id="ARBA00023015"/>
    </source>
</evidence>
<dbReference type="InterPro" id="IPR000485">
    <property type="entry name" value="AsnC-type_HTH_dom"/>
</dbReference>
<keyword evidence="2" id="KW-0238">DNA-binding</keyword>
<sequence>MDSIDRNILVALQHDGAAGLAELAKVAGLSVSATAERVKRLEERGTIKGWRADLDPAAVGCPLLAFVFVALRAGSAEQKFREALLPLEPVLECHAVSGAWDYLLKLRVADIAALEAFVTAQIRRRAGVERTETVLALATAKETAILPVAAPEEEEE</sequence>